<feature type="transmembrane region" description="Helical" evidence="7">
    <location>
        <begin position="65"/>
        <end position="84"/>
    </location>
</feature>
<evidence type="ECO:0000256" key="2">
    <source>
        <dbReference type="ARBA" id="ARBA00006364"/>
    </source>
</evidence>
<keyword evidence="3 7" id="KW-1003">Cell membrane</keyword>
<dbReference type="PANTHER" id="PTHR13084:SF6">
    <property type="entry name" value="SODIUM_POTASSIUM-TRANSPORTING ATPASE SUBUNIT BETA-1-INTERACTING PROTEIN"/>
    <property type="match status" value="1"/>
</dbReference>
<evidence type="ECO:0000256" key="7">
    <source>
        <dbReference type="RuleBase" id="RU368041"/>
    </source>
</evidence>
<evidence type="ECO:0000256" key="1">
    <source>
        <dbReference type="ARBA" id="ARBA00004651"/>
    </source>
</evidence>
<organism evidence="9 10">
    <name type="scientific">Polypedilum vanderplanki</name>
    <name type="common">Sleeping chironomid midge</name>
    <dbReference type="NCBI Taxonomy" id="319348"/>
    <lineage>
        <taxon>Eukaryota</taxon>
        <taxon>Metazoa</taxon>
        <taxon>Ecdysozoa</taxon>
        <taxon>Arthropoda</taxon>
        <taxon>Hexapoda</taxon>
        <taxon>Insecta</taxon>
        <taxon>Pterygota</taxon>
        <taxon>Neoptera</taxon>
        <taxon>Endopterygota</taxon>
        <taxon>Diptera</taxon>
        <taxon>Nematocera</taxon>
        <taxon>Chironomoidea</taxon>
        <taxon>Chironomidae</taxon>
        <taxon>Chironominae</taxon>
        <taxon>Polypedilum</taxon>
        <taxon>Polypedilum</taxon>
    </lineage>
</organism>
<dbReference type="GO" id="GO:0002028">
    <property type="term" value="P:regulation of sodium ion transport"/>
    <property type="evidence" value="ECO:0007669"/>
    <property type="project" value="UniProtKB-UniRule"/>
</dbReference>
<evidence type="ECO:0000256" key="5">
    <source>
        <dbReference type="ARBA" id="ARBA00022989"/>
    </source>
</evidence>
<dbReference type="EMBL" id="JADBJN010000002">
    <property type="protein sequence ID" value="KAG5677886.1"/>
    <property type="molecule type" value="Genomic_DNA"/>
</dbReference>
<evidence type="ECO:0000313" key="9">
    <source>
        <dbReference type="EMBL" id="KAG5677886.1"/>
    </source>
</evidence>
<feature type="compositionally biased region" description="Basic and acidic residues" evidence="8">
    <location>
        <begin position="395"/>
        <end position="406"/>
    </location>
</feature>
<feature type="transmembrane region" description="Helical" evidence="7">
    <location>
        <begin position="150"/>
        <end position="170"/>
    </location>
</feature>
<evidence type="ECO:0000256" key="3">
    <source>
        <dbReference type="ARBA" id="ARBA00022475"/>
    </source>
</evidence>
<reference evidence="9" key="1">
    <citation type="submission" date="2021-03" db="EMBL/GenBank/DDBJ databases">
        <title>Chromosome level genome of the anhydrobiotic midge Polypedilum vanderplanki.</title>
        <authorList>
            <person name="Yoshida Y."/>
            <person name="Kikawada T."/>
            <person name="Gusev O."/>
        </authorList>
    </citation>
    <scope>NUCLEOTIDE SEQUENCE</scope>
    <source>
        <strain evidence="9">NIAS01</strain>
        <tissue evidence="9">Whole body or cell culture</tissue>
    </source>
</reference>
<dbReference type="AlphaFoldDB" id="A0A9J6C8B5"/>
<sequence>MCTRRFFLLFVCSLQMLTIIERQIFDFLGYMFAPILANFLHIIFIIFGLFGAYQYRGKYLASYSLWNVLWIGWNAFLICFYLNVGTLDRNSDILNLGTGSVSWFETNGPGCKPIFSTNITLEDPFRPVRPDRVDNCFLDYWIIEIIHSGVQIFLTLLGLIGAICIGCILWDDDDSFEFMGNDIKSPQHTSVHPMYVSYTSIPTGSASSTQINPKKEPNQFGVVLTSLNKPNNTNSLSLSSTYIKNHSNMPSSLNNIAKLHQTQSPTHFQLIDHRQLSSSSNLSQYNSRNNLISKSASTQQIIKRNPSFNNSGSNRSEIRYTEIISTTDDILGRDERDVDTSSNRSYFMPSSQASTAAASPITSSKLMATNLQQQQLISRNFGIQNPLNHLIHGDNDGIKVNKDVDMNGHQPSTPQQQQSPLSTRSYSPTARHDYNPNKHLSNQINPMTKGYNNHHPPHVPPHQISSSPDKYACITRSPNLNHMPRRRPLPPIPQEPPLYAPASLPQSPINNSIGAAAAAGTGMNFCDQIREKPTPTRYNLKQFMPEYNGQNPLPALPPHMIQHQMLQQQQYQMYRVRSQDRISNRLKRQSGASLAGAYQHENQRPRSFCNNMINYQDYKDMQ</sequence>
<keyword evidence="10" id="KW-1185">Reference proteome</keyword>
<dbReference type="PANTHER" id="PTHR13084">
    <property type="entry name" value="T-CELL LYMPHOMA BREAKPOINT-ASSOCIATED TARGET 1-RELATED"/>
    <property type="match status" value="1"/>
</dbReference>
<evidence type="ECO:0000313" key="10">
    <source>
        <dbReference type="Proteomes" id="UP001107558"/>
    </source>
</evidence>
<feature type="region of interest" description="Disordered" evidence="8">
    <location>
        <begin position="395"/>
        <end position="431"/>
    </location>
</feature>
<comment type="similarity">
    <text evidence="2 7">Belongs to the NKAIN family.</text>
</comment>
<dbReference type="Pfam" id="PF05640">
    <property type="entry name" value="NKAIN"/>
    <property type="match status" value="1"/>
</dbReference>
<dbReference type="OrthoDB" id="10050321at2759"/>
<protein>
    <recommendedName>
        <fullName evidence="7">Sodium/potassium-transporting ATPase subunit beta-1-interacting protein</fullName>
        <shortName evidence="7">Na(+)/K(+)-transporting ATPase subunit beta-1-interacting protein</shortName>
    </recommendedName>
</protein>
<name>A0A9J6C8B5_POLVA</name>
<keyword evidence="5 7" id="KW-1133">Transmembrane helix</keyword>
<evidence type="ECO:0000256" key="4">
    <source>
        <dbReference type="ARBA" id="ARBA00022692"/>
    </source>
</evidence>
<feature type="compositionally biased region" description="Low complexity" evidence="8">
    <location>
        <begin position="410"/>
        <end position="423"/>
    </location>
</feature>
<proteinExistence type="inferred from homology"/>
<evidence type="ECO:0000256" key="6">
    <source>
        <dbReference type="ARBA" id="ARBA00023136"/>
    </source>
</evidence>
<keyword evidence="6 7" id="KW-0472">Membrane</keyword>
<dbReference type="Proteomes" id="UP001107558">
    <property type="component" value="Chromosome 2"/>
</dbReference>
<dbReference type="InterPro" id="IPR008516">
    <property type="entry name" value="Na/K-Atpase_Interacting"/>
</dbReference>
<comment type="caution">
    <text evidence="9">The sequence shown here is derived from an EMBL/GenBank/DDBJ whole genome shotgun (WGS) entry which is preliminary data.</text>
</comment>
<gene>
    <name evidence="9" type="ORF">PVAND_007603</name>
</gene>
<feature type="transmembrane region" description="Helical" evidence="7">
    <location>
        <begin position="32"/>
        <end position="53"/>
    </location>
</feature>
<evidence type="ECO:0000256" key="8">
    <source>
        <dbReference type="SAM" id="MobiDB-lite"/>
    </source>
</evidence>
<accession>A0A9J6C8B5</accession>
<dbReference type="GO" id="GO:0005886">
    <property type="term" value="C:plasma membrane"/>
    <property type="evidence" value="ECO:0007669"/>
    <property type="project" value="UniProtKB-SubCell"/>
</dbReference>
<comment type="subcellular location">
    <subcellularLocation>
        <location evidence="1 7">Cell membrane</location>
        <topology evidence="1 7">Multi-pass membrane protein</topology>
    </subcellularLocation>
</comment>
<keyword evidence="4 7" id="KW-0812">Transmembrane</keyword>